<dbReference type="EMBL" id="DVJN01000183">
    <property type="protein sequence ID" value="HIS93156.1"/>
    <property type="molecule type" value="Genomic_DNA"/>
</dbReference>
<dbReference type="Pfam" id="PF13183">
    <property type="entry name" value="Fer4_8"/>
    <property type="match status" value="1"/>
</dbReference>
<dbReference type="GO" id="GO:0005886">
    <property type="term" value="C:plasma membrane"/>
    <property type="evidence" value="ECO:0007669"/>
    <property type="project" value="TreeGrafter"/>
</dbReference>
<dbReference type="GO" id="GO:0051536">
    <property type="term" value="F:iron-sulfur cluster binding"/>
    <property type="evidence" value="ECO:0007669"/>
    <property type="project" value="InterPro"/>
</dbReference>
<name>A0A9D1G0T3_9FIRM</name>
<sequence length="375" mass="40735">MFSEKAQKHADACRFCYMCRHLCPVELVTGKESNTPRAKALLVSMMERGMPMDKGCATAMYECLLCGACTADCATGFDPLIFIREARTQAALEGLTPDFAQNVIDRIEASGNPYGARACAVPLEDCPESGETLLWLGSAARHAVPDVAAALISLMRKAGESFAVLREEPPSGSALGDMIGYVEDVRQQALSAAAAIAKSGAKRLVVLDSHDCAFFLHECREWGIDLPETITATRFVADLIAARRLVPRQEAEIVSYHDDARLARDLQEVMPAREILAAMGAEVHEMFLNERFSQHPEASRACGSAARARECGSTLMGQMLPGLARQLAAARYADLLRTDARILVSADPQAAEALRLCVPEGVQCRDLFVMLNDRV</sequence>
<evidence type="ECO:0000259" key="1">
    <source>
        <dbReference type="PROSITE" id="PS51379"/>
    </source>
</evidence>
<dbReference type="SUPFAM" id="SSF46548">
    <property type="entry name" value="alpha-helical ferredoxin"/>
    <property type="match status" value="1"/>
</dbReference>
<feature type="domain" description="4Fe-4S ferredoxin-type" evidence="1">
    <location>
        <begin position="4"/>
        <end position="33"/>
    </location>
</feature>
<dbReference type="PANTHER" id="PTHR43255:SF2">
    <property type="entry name" value="HETERODISULFIDE REDUCTASE RELATED PROTEIN"/>
    <property type="match status" value="1"/>
</dbReference>
<evidence type="ECO:0000313" key="2">
    <source>
        <dbReference type="EMBL" id="HIS93156.1"/>
    </source>
</evidence>
<dbReference type="AlphaFoldDB" id="A0A9D1G0T3"/>
<accession>A0A9D1G0T3</accession>
<dbReference type="InterPro" id="IPR009051">
    <property type="entry name" value="Helical_ferredxn"/>
</dbReference>
<comment type="caution">
    <text evidence="2">The sequence shown here is derived from an EMBL/GenBank/DDBJ whole genome shotgun (WGS) entry which is preliminary data.</text>
</comment>
<protein>
    <submittedName>
        <fullName evidence="2">(Fe-S)-binding protein</fullName>
    </submittedName>
</protein>
<organism evidence="2 3">
    <name type="scientific">Candidatus Alectryocaccomicrobium excrementavium</name>
    <dbReference type="NCBI Taxonomy" id="2840668"/>
    <lineage>
        <taxon>Bacteria</taxon>
        <taxon>Bacillati</taxon>
        <taxon>Bacillota</taxon>
        <taxon>Clostridia</taxon>
        <taxon>Candidatus Alectryocaccomicrobium</taxon>
    </lineage>
</organism>
<gene>
    <name evidence="2" type="ORF">IAA84_09100</name>
</gene>
<dbReference type="InterPro" id="IPR017896">
    <property type="entry name" value="4Fe4S_Fe-S-bd"/>
</dbReference>
<dbReference type="Proteomes" id="UP000824140">
    <property type="component" value="Unassembled WGS sequence"/>
</dbReference>
<dbReference type="InterPro" id="IPR051460">
    <property type="entry name" value="HdrC_iron-sulfur_subunit"/>
</dbReference>
<reference evidence="2" key="2">
    <citation type="journal article" date="2021" name="PeerJ">
        <title>Extensive microbial diversity within the chicken gut microbiome revealed by metagenomics and culture.</title>
        <authorList>
            <person name="Gilroy R."/>
            <person name="Ravi A."/>
            <person name="Getino M."/>
            <person name="Pursley I."/>
            <person name="Horton D.L."/>
            <person name="Alikhan N.F."/>
            <person name="Baker D."/>
            <person name="Gharbi K."/>
            <person name="Hall N."/>
            <person name="Watson M."/>
            <person name="Adriaenssens E.M."/>
            <person name="Foster-Nyarko E."/>
            <person name="Jarju S."/>
            <person name="Secka A."/>
            <person name="Antonio M."/>
            <person name="Oren A."/>
            <person name="Chaudhuri R.R."/>
            <person name="La Ragione R."/>
            <person name="Hildebrand F."/>
            <person name="Pallen M.J."/>
        </authorList>
    </citation>
    <scope>NUCLEOTIDE SEQUENCE</scope>
    <source>
        <strain evidence="2">13766</strain>
    </source>
</reference>
<reference evidence="2" key="1">
    <citation type="submission" date="2020-10" db="EMBL/GenBank/DDBJ databases">
        <authorList>
            <person name="Gilroy R."/>
        </authorList>
    </citation>
    <scope>NUCLEOTIDE SEQUENCE</scope>
    <source>
        <strain evidence="2">13766</strain>
    </source>
</reference>
<proteinExistence type="predicted"/>
<evidence type="ECO:0000313" key="3">
    <source>
        <dbReference type="Proteomes" id="UP000824140"/>
    </source>
</evidence>
<dbReference type="Gene3D" id="1.10.1060.10">
    <property type="entry name" value="Alpha-helical ferredoxin"/>
    <property type="match status" value="1"/>
</dbReference>
<dbReference type="PANTHER" id="PTHR43255">
    <property type="entry name" value="IRON-SULFUR-BINDING OXIDOREDUCTASE FADF-RELATED-RELATED"/>
    <property type="match status" value="1"/>
</dbReference>
<dbReference type="PROSITE" id="PS51379">
    <property type="entry name" value="4FE4S_FER_2"/>
    <property type="match status" value="1"/>
</dbReference>